<dbReference type="Proteomes" id="UP001214530">
    <property type="component" value="Chromosome"/>
</dbReference>
<evidence type="ECO:0000313" key="5">
    <source>
        <dbReference type="Proteomes" id="UP001214530"/>
    </source>
</evidence>
<protein>
    <submittedName>
        <fullName evidence="4">Alpha/beta hydrolase</fullName>
    </submittedName>
</protein>
<feature type="signal peptide" evidence="2">
    <location>
        <begin position="1"/>
        <end position="21"/>
    </location>
</feature>
<dbReference type="Pfam" id="PF20434">
    <property type="entry name" value="BD-FAE"/>
    <property type="match status" value="1"/>
</dbReference>
<dbReference type="EMBL" id="CP119313">
    <property type="protein sequence ID" value="WEK19043.1"/>
    <property type="molecule type" value="Genomic_DNA"/>
</dbReference>
<feature type="domain" description="BD-FAE-like" evidence="3">
    <location>
        <begin position="64"/>
        <end position="260"/>
    </location>
</feature>
<keyword evidence="1 4" id="KW-0378">Hydrolase</keyword>
<name>A0AAJ5W5Q1_9SPHI</name>
<dbReference type="Gene3D" id="3.40.50.1820">
    <property type="entry name" value="alpha/beta hydrolase"/>
    <property type="match status" value="1"/>
</dbReference>
<gene>
    <name evidence="4" type="ORF">P0Y49_19900</name>
</gene>
<dbReference type="PANTHER" id="PTHR48081">
    <property type="entry name" value="AB HYDROLASE SUPERFAMILY PROTEIN C4A8.06C"/>
    <property type="match status" value="1"/>
</dbReference>
<accession>A0AAJ5W5Q1</accession>
<proteinExistence type="predicted"/>
<sequence length="304" mass="33022">MKYLGGRLFMTLMLAASGLMAQEVLPLYPGKIPGAKPTPADYQEVTTMREERGAGITKVSVPTLTVYQPDKGKGDGTAVIICPGGGYSGLAMGHEGYQVAERFASIGVTAFVLKYRLPSDAIMEDKSIGPLQDAEQAIYRVRRDAVKWGVDPSKIGIMGFSAGGHLASSLTVHYKDVKIENKEGISLRPDFSILIYPVISFTESAHTGSAKNLAGTNENLKAYFSNEKHVNAETPPTFMVHANDDQTVPVQNSILFDQALVNAKVKGELHIYQAGGHGFGMKNKTTTEDWFKSLEGWMKGNKFL</sequence>
<evidence type="ECO:0000256" key="2">
    <source>
        <dbReference type="SAM" id="SignalP"/>
    </source>
</evidence>
<dbReference type="InterPro" id="IPR050300">
    <property type="entry name" value="GDXG_lipolytic_enzyme"/>
</dbReference>
<dbReference type="InterPro" id="IPR049492">
    <property type="entry name" value="BD-FAE-like_dom"/>
</dbReference>
<dbReference type="InterPro" id="IPR029058">
    <property type="entry name" value="AB_hydrolase_fold"/>
</dbReference>
<feature type="chain" id="PRO_5042567120" evidence="2">
    <location>
        <begin position="22"/>
        <end position="304"/>
    </location>
</feature>
<keyword evidence="2" id="KW-0732">Signal</keyword>
<dbReference type="PANTHER" id="PTHR48081:SF6">
    <property type="entry name" value="PEPTIDASE S9 PROLYL OLIGOPEPTIDASE CATALYTIC DOMAIN-CONTAINING PROTEIN"/>
    <property type="match status" value="1"/>
</dbReference>
<reference evidence="4" key="1">
    <citation type="submission" date="2023-03" db="EMBL/GenBank/DDBJ databases">
        <title>Andean soil-derived lignocellulolytic bacterial consortium as a source of novel taxa and putative plastic-active enzymes.</title>
        <authorList>
            <person name="Diaz-Garcia L."/>
            <person name="Chuvochina M."/>
            <person name="Feuerriegel G."/>
            <person name="Bunk B."/>
            <person name="Sproer C."/>
            <person name="Streit W.R."/>
            <person name="Rodriguez L.M."/>
            <person name="Overmann J."/>
            <person name="Jimenez D.J."/>
        </authorList>
    </citation>
    <scope>NUCLEOTIDE SEQUENCE</scope>
    <source>
        <strain evidence="4">MAG 3858</strain>
    </source>
</reference>
<evidence type="ECO:0000256" key="1">
    <source>
        <dbReference type="ARBA" id="ARBA00022801"/>
    </source>
</evidence>
<evidence type="ECO:0000313" key="4">
    <source>
        <dbReference type="EMBL" id="WEK19043.1"/>
    </source>
</evidence>
<organism evidence="4 5">
    <name type="scientific">Candidatus Pedobacter colombiensis</name>
    <dbReference type="NCBI Taxonomy" id="3121371"/>
    <lineage>
        <taxon>Bacteria</taxon>
        <taxon>Pseudomonadati</taxon>
        <taxon>Bacteroidota</taxon>
        <taxon>Sphingobacteriia</taxon>
        <taxon>Sphingobacteriales</taxon>
        <taxon>Sphingobacteriaceae</taxon>
        <taxon>Pedobacter</taxon>
    </lineage>
</organism>
<dbReference type="GO" id="GO:0016787">
    <property type="term" value="F:hydrolase activity"/>
    <property type="evidence" value="ECO:0007669"/>
    <property type="project" value="UniProtKB-KW"/>
</dbReference>
<dbReference type="AlphaFoldDB" id="A0AAJ5W5Q1"/>
<dbReference type="SUPFAM" id="SSF53474">
    <property type="entry name" value="alpha/beta-Hydrolases"/>
    <property type="match status" value="1"/>
</dbReference>
<evidence type="ECO:0000259" key="3">
    <source>
        <dbReference type="Pfam" id="PF20434"/>
    </source>
</evidence>